<reference evidence="4 6" key="1">
    <citation type="submission" date="2016-09" db="EMBL/GenBank/DDBJ databases">
        <title>genome sequences of unsequenced Mycobacteria.</title>
        <authorList>
            <person name="Greninger A.L."/>
            <person name="Jerome K.R."/>
            <person name="Mcnair B."/>
            <person name="Wallis C."/>
            <person name="Fang F."/>
        </authorList>
    </citation>
    <scope>NUCLEOTIDE SEQUENCE [LARGE SCALE GENOMIC DNA]</scope>
    <source>
        <strain evidence="4 6">BM1</strain>
    </source>
</reference>
<protein>
    <recommendedName>
        <fullName evidence="2">Antitoxin</fullName>
    </recommendedName>
</protein>
<dbReference type="InterPro" id="IPR036165">
    <property type="entry name" value="YefM-like_sf"/>
</dbReference>
<keyword evidence="7" id="KW-1185">Reference proteome</keyword>
<evidence type="ECO:0000256" key="1">
    <source>
        <dbReference type="ARBA" id="ARBA00009981"/>
    </source>
</evidence>
<dbReference type="InterPro" id="IPR006442">
    <property type="entry name" value="Antitoxin_Phd/YefM"/>
</dbReference>
<dbReference type="Proteomes" id="UP000220340">
    <property type="component" value="Unassembled WGS sequence"/>
</dbReference>
<name>A0A1Q4H7I9_9MYCO</name>
<organism evidence="4 6">
    <name type="scientific">Mycolicibacterium diernhoferi</name>
    <dbReference type="NCBI Taxonomy" id="1801"/>
    <lineage>
        <taxon>Bacteria</taxon>
        <taxon>Bacillati</taxon>
        <taxon>Actinomycetota</taxon>
        <taxon>Actinomycetes</taxon>
        <taxon>Mycobacteriales</taxon>
        <taxon>Mycobacteriaceae</taxon>
        <taxon>Mycolicibacterium</taxon>
    </lineage>
</organism>
<gene>
    <name evidence="4" type="ORF">BV510_28520</name>
    <name evidence="5" type="ORF">CRI78_24840</name>
</gene>
<comment type="caution">
    <text evidence="4">The sequence shown here is derived from an EMBL/GenBank/DDBJ whole genome shotgun (WGS) entry which is preliminary data.</text>
</comment>
<accession>A0A1Q4H7I9</accession>
<comment type="function">
    <text evidence="2">Antitoxin component of a type II toxin-antitoxin (TA) system.</text>
</comment>
<dbReference type="Pfam" id="PF02604">
    <property type="entry name" value="PhdYeFM_antitox"/>
    <property type="match status" value="1"/>
</dbReference>
<evidence type="ECO:0000313" key="5">
    <source>
        <dbReference type="EMBL" id="PEG51760.1"/>
    </source>
</evidence>
<proteinExistence type="inferred from homology"/>
<dbReference type="STRING" id="1801.BRW64_22070"/>
<evidence type="ECO:0000313" key="6">
    <source>
        <dbReference type="Proteomes" id="UP000191039"/>
    </source>
</evidence>
<dbReference type="RefSeq" id="WP_073858593.1">
    <property type="nucleotide sequence ID" value="NZ_BAAATC010000002.1"/>
</dbReference>
<dbReference type="OrthoDB" id="557859at2"/>
<dbReference type="EMBL" id="PDCR01000043">
    <property type="protein sequence ID" value="PEG51760.1"/>
    <property type="molecule type" value="Genomic_DNA"/>
</dbReference>
<feature type="region of interest" description="Disordered" evidence="3">
    <location>
        <begin position="63"/>
        <end position="82"/>
    </location>
</feature>
<sequence>MAHGQHRHRTQAKKQLNHLLAEVERPGASVTITRHGRPVARLVPVQPTPRTFGQLPNLFVPNDFDEPLSESEVTNWDAAEER</sequence>
<comment type="similarity">
    <text evidence="1 2">Belongs to the phD/YefM antitoxin family.</text>
</comment>
<evidence type="ECO:0000256" key="2">
    <source>
        <dbReference type="RuleBase" id="RU362080"/>
    </source>
</evidence>
<evidence type="ECO:0000256" key="3">
    <source>
        <dbReference type="SAM" id="MobiDB-lite"/>
    </source>
</evidence>
<reference evidence="5 7" key="2">
    <citation type="submission" date="2017-10" db="EMBL/GenBank/DDBJ databases">
        <title>The new phylogeny of genus Mycobacterium.</title>
        <authorList>
            <person name="Tortoli E."/>
            <person name="Trovato A."/>
            <person name="Cirillo D.M."/>
        </authorList>
    </citation>
    <scope>NUCLEOTIDE SEQUENCE [LARGE SCALE GENOMIC DNA]</scope>
    <source>
        <strain evidence="5 7">IP141170001</strain>
    </source>
</reference>
<dbReference type="Gene3D" id="3.40.1620.10">
    <property type="entry name" value="YefM-like domain"/>
    <property type="match status" value="1"/>
</dbReference>
<evidence type="ECO:0000313" key="4">
    <source>
        <dbReference type="EMBL" id="OPE45296.1"/>
    </source>
</evidence>
<dbReference type="AlphaFoldDB" id="A0A1Q4H7I9"/>
<dbReference type="EMBL" id="MIJD01000516">
    <property type="protein sequence ID" value="OPE45296.1"/>
    <property type="molecule type" value="Genomic_DNA"/>
</dbReference>
<dbReference type="NCBIfam" id="TIGR01552">
    <property type="entry name" value="phd_fam"/>
    <property type="match status" value="1"/>
</dbReference>
<dbReference type="SUPFAM" id="SSF143120">
    <property type="entry name" value="YefM-like"/>
    <property type="match status" value="1"/>
</dbReference>
<evidence type="ECO:0000313" key="7">
    <source>
        <dbReference type="Proteomes" id="UP000220340"/>
    </source>
</evidence>
<dbReference type="Proteomes" id="UP000191039">
    <property type="component" value="Unassembled WGS sequence"/>
</dbReference>